<feature type="region of interest" description="Disordered" evidence="1">
    <location>
        <begin position="339"/>
        <end position="372"/>
    </location>
</feature>
<dbReference type="Proteomes" id="UP001153636">
    <property type="component" value="Chromosome 6"/>
</dbReference>
<protein>
    <submittedName>
        <fullName evidence="3">Uncharacterized protein</fullName>
    </submittedName>
</protein>
<feature type="signal peptide" evidence="2">
    <location>
        <begin position="1"/>
        <end position="22"/>
    </location>
</feature>
<dbReference type="PANTHER" id="PTHR46601">
    <property type="entry name" value="ULP_PROTEASE DOMAIN-CONTAINING PROTEIN"/>
    <property type="match status" value="1"/>
</dbReference>
<gene>
    <name evidence="3" type="ORF">PSYICH_LOCUS12542</name>
</gene>
<sequence length="372" mass="42994">MNTLQSVTRLFVVCVLSGWLHQKKWVAEKQEYKDPKSKKARTVTKYLKRTFTVHSRELIENLHEDLEGYFIHERNIFHQNKTVKDLKQNLNDKEAIIHMDFSENYCAKYNHEIQAYHFGGSRLQLSLHTVVVYLKVFTKSYCTVSQNTTHSPAAIWVHLQPIFKSLPLQIILASRLHLEVPSVEKFTWNFSETGHSKGAPDGVGATCKRTADAVIAAGDDIDSLKSFVEIIQQRCPGIIIFTIDDEDIQKMTSDVQKYVAKKSFSGTQLRSTSYNIRNKIAEPIPCPTTPEDIKKSLANSILSVLRTENTKKTFVIKNNRVNRKFAESLTDKDVLKRLREKEEKKQNQKQPLANKRRKERHKYQVPVLQKVR</sequence>
<proteinExistence type="predicted"/>
<reference evidence="3" key="1">
    <citation type="submission" date="2022-01" db="EMBL/GenBank/DDBJ databases">
        <authorList>
            <person name="King R."/>
        </authorList>
    </citation>
    <scope>NUCLEOTIDE SEQUENCE</scope>
</reference>
<feature type="compositionally biased region" description="Basic residues" evidence="1">
    <location>
        <begin position="354"/>
        <end position="363"/>
    </location>
</feature>
<dbReference type="OrthoDB" id="6774265at2759"/>
<feature type="chain" id="PRO_5040234389" evidence="2">
    <location>
        <begin position="23"/>
        <end position="372"/>
    </location>
</feature>
<dbReference type="PANTHER" id="PTHR46601:SF1">
    <property type="entry name" value="ADF-H DOMAIN-CONTAINING PROTEIN"/>
    <property type="match status" value="1"/>
</dbReference>
<keyword evidence="4" id="KW-1185">Reference proteome</keyword>
<evidence type="ECO:0000313" key="3">
    <source>
        <dbReference type="EMBL" id="CAH1111424.1"/>
    </source>
</evidence>
<keyword evidence="2" id="KW-0732">Signal</keyword>
<name>A0A9P0GD79_9CUCU</name>
<evidence type="ECO:0000256" key="1">
    <source>
        <dbReference type="SAM" id="MobiDB-lite"/>
    </source>
</evidence>
<organism evidence="3 4">
    <name type="scientific">Psylliodes chrysocephalus</name>
    <dbReference type="NCBI Taxonomy" id="3402493"/>
    <lineage>
        <taxon>Eukaryota</taxon>
        <taxon>Metazoa</taxon>
        <taxon>Ecdysozoa</taxon>
        <taxon>Arthropoda</taxon>
        <taxon>Hexapoda</taxon>
        <taxon>Insecta</taxon>
        <taxon>Pterygota</taxon>
        <taxon>Neoptera</taxon>
        <taxon>Endopterygota</taxon>
        <taxon>Coleoptera</taxon>
        <taxon>Polyphaga</taxon>
        <taxon>Cucujiformia</taxon>
        <taxon>Chrysomeloidea</taxon>
        <taxon>Chrysomelidae</taxon>
        <taxon>Galerucinae</taxon>
        <taxon>Alticini</taxon>
        <taxon>Psylliodes</taxon>
    </lineage>
</organism>
<dbReference type="EMBL" id="OV651818">
    <property type="protein sequence ID" value="CAH1111424.1"/>
    <property type="molecule type" value="Genomic_DNA"/>
</dbReference>
<accession>A0A9P0GD79</accession>
<evidence type="ECO:0000313" key="4">
    <source>
        <dbReference type="Proteomes" id="UP001153636"/>
    </source>
</evidence>
<dbReference type="AlphaFoldDB" id="A0A9P0GD79"/>
<evidence type="ECO:0000256" key="2">
    <source>
        <dbReference type="SAM" id="SignalP"/>
    </source>
</evidence>